<comment type="caution">
    <text evidence="2">The sequence shown here is derived from an EMBL/GenBank/DDBJ whole genome shotgun (WGS) entry which is preliminary data.</text>
</comment>
<gene>
    <name evidence="2" type="ORF">EDD36DRAFT_137524</name>
</gene>
<keyword evidence="1" id="KW-0812">Transmembrane</keyword>
<keyword evidence="1" id="KW-1133">Transmembrane helix</keyword>
<proteinExistence type="predicted"/>
<dbReference type="AlphaFoldDB" id="A0AAN6IGC2"/>
<feature type="transmembrane region" description="Helical" evidence="1">
    <location>
        <begin position="6"/>
        <end position="23"/>
    </location>
</feature>
<dbReference type="EMBL" id="MU404351">
    <property type="protein sequence ID" value="KAI1616521.1"/>
    <property type="molecule type" value="Genomic_DNA"/>
</dbReference>
<keyword evidence="1" id="KW-0472">Membrane</keyword>
<accession>A0AAN6IGC2</accession>
<sequence>MDTLVLVSGLWLNLWLFVVYKRREERERRGRKRQYVRFLCTTIGDIAPSFAPHFVTTPLFFAGLLCQSKNIGRKSATLGEIIGSPVSYIMRRSQASPDTSSDIILFILCSVLPTLCKYPKFFLSSKKSQSRSIITCSPIDPPISISGCHGVSQSGLSDKMTPRFAG</sequence>
<feature type="transmembrane region" description="Helical" evidence="1">
    <location>
        <begin position="35"/>
        <end position="55"/>
    </location>
</feature>
<evidence type="ECO:0000313" key="2">
    <source>
        <dbReference type="EMBL" id="KAI1616521.1"/>
    </source>
</evidence>
<organism evidence="2 3">
    <name type="scientific">Exophiala viscosa</name>
    <dbReference type="NCBI Taxonomy" id="2486360"/>
    <lineage>
        <taxon>Eukaryota</taxon>
        <taxon>Fungi</taxon>
        <taxon>Dikarya</taxon>
        <taxon>Ascomycota</taxon>
        <taxon>Pezizomycotina</taxon>
        <taxon>Eurotiomycetes</taxon>
        <taxon>Chaetothyriomycetidae</taxon>
        <taxon>Chaetothyriales</taxon>
        <taxon>Herpotrichiellaceae</taxon>
        <taxon>Exophiala</taxon>
    </lineage>
</organism>
<dbReference type="Proteomes" id="UP001203852">
    <property type="component" value="Unassembled WGS sequence"/>
</dbReference>
<reference evidence="2" key="1">
    <citation type="journal article" date="2022" name="bioRxiv">
        <title>Deciphering the potential niche of two novel black yeast fungi from a biological soil crust based on their genomes, phenotypes, and melanin regulation.</title>
        <authorList>
            <consortium name="DOE Joint Genome Institute"/>
            <person name="Carr E.C."/>
            <person name="Barton Q."/>
            <person name="Grambo S."/>
            <person name="Sullivan M."/>
            <person name="Renfro C.M."/>
            <person name="Kuo A."/>
            <person name="Pangilinan J."/>
            <person name="Lipzen A."/>
            <person name="Keymanesh K."/>
            <person name="Savage E."/>
            <person name="Barry K."/>
            <person name="Grigoriev I.V."/>
            <person name="Riekhof W.R."/>
            <person name="Harris S.S."/>
        </authorList>
    </citation>
    <scope>NUCLEOTIDE SEQUENCE</scope>
    <source>
        <strain evidence="2">JF 03-4F</strain>
    </source>
</reference>
<keyword evidence="3" id="KW-1185">Reference proteome</keyword>
<evidence type="ECO:0000313" key="3">
    <source>
        <dbReference type="Proteomes" id="UP001203852"/>
    </source>
</evidence>
<name>A0AAN6IGC2_9EURO</name>
<protein>
    <submittedName>
        <fullName evidence="2">Uncharacterized protein</fullName>
    </submittedName>
</protein>
<evidence type="ECO:0000256" key="1">
    <source>
        <dbReference type="SAM" id="Phobius"/>
    </source>
</evidence>